<organism evidence="1 2">
    <name type="scientific">Acetobacter lovaniensis</name>
    <dbReference type="NCBI Taxonomy" id="104100"/>
    <lineage>
        <taxon>Bacteria</taxon>
        <taxon>Pseudomonadati</taxon>
        <taxon>Pseudomonadota</taxon>
        <taxon>Alphaproteobacteria</taxon>
        <taxon>Acetobacterales</taxon>
        <taxon>Acetobacteraceae</taxon>
        <taxon>Acetobacter</taxon>
    </lineage>
</organism>
<evidence type="ECO:0000313" key="1">
    <source>
        <dbReference type="EMBL" id="MBB6458795.1"/>
    </source>
</evidence>
<dbReference type="EMBL" id="JACHIE010000036">
    <property type="protein sequence ID" value="MBB6458795.1"/>
    <property type="molecule type" value="Genomic_DNA"/>
</dbReference>
<sequence length="52" mass="5927">MRSCWACPTRDPFVAQRYGGSAAHDVTCINTMEMMKQFDMIQNKPLTDVMKA</sequence>
<accession>A0A841QKI2</accession>
<gene>
    <name evidence="1" type="ORF">HNR55_003414</name>
</gene>
<protein>
    <submittedName>
        <fullName evidence="1">Uncharacterized protein</fullName>
    </submittedName>
</protein>
<dbReference type="Proteomes" id="UP000578000">
    <property type="component" value="Unassembled WGS sequence"/>
</dbReference>
<proteinExistence type="predicted"/>
<comment type="caution">
    <text evidence="1">The sequence shown here is derived from an EMBL/GenBank/DDBJ whole genome shotgun (WGS) entry which is preliminary data.</text>
</comment>
<keyword evidence="2" id="KW-1185">Reference proteome</keyword>
<dbReference type="AlphaFoldDB" id="A0A841QKI2"/>
<reference evidence="1 2" key="1">
    <citation type="submission" date="2020-08" db="EMBL/GenBank/DDBJ databases">
        <title>Genomic Encyclopedia of Type Strains, Phase IV (KMG-IV): sequencing the most valuable type-strain genomes for metagenomic binning, comparative biology and taxonomic classification.</title>
        <authorList>
            <person name="Goeker M."/>
        </authorList>
    </citation>
    <scope>NUCLEOTIDE SEQUENCE [LARGE SCALE GENOMIC DNA]</scope>
    <source>
        <strain evidence="1 2">DSM 4491</strain>
    </source>
</reference>
<evidence type="ECO:0000313" key="2">
    <source>
        <dbReference type="Proteomes" id="UP000578000"/>
    </source>
</evidence>
<name>A0A841QKI2_9PROT</name>